<dbReference type="InterPro" id="IPR014777">
    <property type="entry name" value="4pyrrole_Mease_sub1"/>
</dbReference>
<protein>
    <recommendedName>
        <fullName evidence="6">Ribosomal RNA small subunit methyltransferase I</fullName>
        <ecNumber evidence="6">2.1.1.198</ecNumber>
    </recommendedName>
    <alternativeName>
        <fullName evidence="6">16S rRNA 2'-O-ribose C1402 methyltransferase</fullName>
    </alternativeName>
    <alternativeName>
        <fullName evidence="6">rRNA (cytidine-2'-O-)-methyltransferase RsmI</fullName>
    </alternativeName>
</protein>
<dbReference type="InterPro" id="IPR035996">
    <property type="entry name" value="4pyrrol_Methylase_sf"/>
</dbReference>
<feature type="domain" description="Tetrapyrrole methylase" evidence="7">
    <location>
        <begin position="4"/>
        <end position="202"/>
    </location>
</feature>
<accession>A0A3D8P7H9</accession>
<dbReference type="InterPro" id="IPR014776">
    <property type="entry name" value="4pyrrole_Mease_sub2"/>
</dbReference>
<dbReference type="EMBL" id="QSLN01000001">
    <property type="protein sequence ID" value="RDV84608.1"/>
    <property type="molecule type" value="Genomic_DNA"/>
</dbReference>
<evidence type="ECO:0000313" key="8">
    <source>
        <dbReference type="EMBL" id="RDV84608.1"/>
    </source>
</evidence>
<dbReference type="PIRSF" id="PIRSF005917">
    <property type="entry name" value="MTase_YraL"/>
    <property type="match status" value="1"/>
</dbReference>
<evidence type="ECO:0000256" key="3">
    <source>
        <dbReference type="ARBA" id="ARBA00022603"/>
    </source>
</evidence>
<evidence type="ECO:0000259" key="7">
    <source>
        <dbReference type="Pfam" id="PF00590"/>
    </source>
</evidence>
<gene>
    <name evidence="6 8" type="primary">rsmI</name>
    <name evidence="8" type="ORF">DXX99_00750</name>
</gene>
<dbReference type="PANTHER" id="PTHR46111">
    <property type="entry name" value="RIBOSOMAL RNA SMALL SUBUNIT METHYLTRANSFERASE I"/>
    <property type="match status" value="1"/>
</dbReference>
<evidence type="ECO:0000256" key="2">
    <source>
        <dbReference type="ARBA" id="ARBA00022552"/>
    </source>
</evidence>
<dbReference type="InterPro" id="IPR008189">
    <property type="entry name" value="rRNA_ssu_MeTfrase_I"/>
</dbReference>
<evidence type="ECO:0000256" key="1">
    <source>
        <dbReference type="ARBA" id="ARBA00022490"/>
    </source>
</evidence>
<dbReference type="Proteomes" id="UP000256329">
    <property type="component" value="Unassembled WGS sequence"/>
</dbReference>
<keyword evidence="1 6" id="KW-0963">Cytoplasm</keyword>
<dbReference type="PANTHER" id="PTHR46111:SF1">
    <property type="entry name" value="RIBOSOMAL RNA SMALL SUBUNIT METHYLTRANSFERASE I"/>
    <property type="match status" value="1"/>
</dbReference>
<dbReference type="HAMAP" id="MF_01877">
    <property type="entry name" value="16SrRNA_methyltr_I"/>
    <property type="match status" value="1"/>
</dbReference>
<dbReference type="InterPro" id="IPR018063">
    <property type="entry name" value="SAM_MeTrfase_RsmI_CS"/>
</dbReference>
<keyword evidence="2 6" id="KW-0698">rRNA processing</keyword>
<dbReference type="CDD" id="cd11648">
    <property type="entry name" value="RsmI"/>
    <property type="match status" value="1"/>
</dbReference>
<evidence type="ECO:0000256" key="5">
    <source>
        <dbReference type="ARBA" id="ARBA00022691"/>
    </source>
</evidence>
<dbReference type="AlphaFoldDB" id="A0A3D8P7H9"/>
<dbReference type="Pfam" id="PF00590">
    <property type="entry name" value="TP_methylase"/>
    <property type="match status" value="1"/>
</dbReference>
<dbReference type="PROSITE" id="PS01296">
    <property type="entry name" value="RSMI"/>
    <property type="match status" value="1"/>
</dbReference>
<proteinExistence type="inferred from homology"/>
<dbReference type="InterPro" id="IPR000878">
    <property type="entry name" value="4pyrrol_Mease"/>
</dbReference>
<dbReference type="GO" id="GO:0005737">
    <property type="term" value="C:cytoplasm"/>
    <property type="evidence" value="ECO:0007669"/>
    <property type="project" value="UniProtKB-SubCell"/>
</dbReference>
<evidence type="ECO:0000313" key="9">
    <source>
        <dbReference type="Proteomes" id="UP000256329"/>
    </source>
</evidence>
<comment type="similarity">
    <text evidence="6">Belongs to the methyltransferase superfamily. RsmI family.</text>
</comment>
<dbReference type="GO" id="GO:0070677">
    <property type="term" value="F:rRNA (cytosine-2'-O-)-methyltransferase activity"/>
    <property type="evidence" value="ECO:0007669"/>
    <property type="project" value="UniProtKB-UniRule"/>
</dbReference>
<dbReference type="SUPFAM" id="SSF53790">
    <property type="entry name" value="Tetrapyrrole methylase"/>
    <property type="match status" value="1"/>
</dbReference>
<evidence type="ECO:0000256" key="4">
    <source>
        <dbReference type="ARBA" id="ARBA00022679"/>
    </source>
</evidence>
<sequence>MKGKLYLCPTPIGNLEDVTLRVLRVLREADLVAAEDTRHTRKLLSHYGIHTKLVSYHAHNQKKRGKELLQRLKEGQKIALVSDAGMPGISDPGAELVRAALEEGIEVEVLPGPSAVLTALVASGLDTRRFVFEGFLPQSKRKRHLERLKEETRTIVLFEAPHRLTCTLEELESSLGGDRRVAVARELTKAHEEIFRGTLSEALQHFRAHPPKGEITIVVAGKGEEEEERASPEEVLAEVERLLAEGKAKRAAVKEAARRCGWSAREVYALLVRRAT</sequence>
<dbReference type="FunFam" id="3.30.950.10:FF:000002">
    <property type="entry name" value="Ribosomal RNA small subunit methyltransferase I"/>
    <property type="match status" value="1"/>
</dbReference>
<comment type="caution">
    <text evidence="8">The sequence shown here is derived from an EMBL/GenBank/DDBJ whole genome shotgun (WGS) entry which is preliminary data.</text>
</comment>
<dbReference type="Gene3D" id="3.30.950.10">
    <property type="entry name" value="Methyltransferase, Cobalt-precorrin-4 Transmethylase, Domain 2"/>
    <property type="match status" value="1"/>
</dbReference>
<dbReference type="EC" id="2.1.1.198" evidence="6"/>
<dbReference type="OrthoDB" id="9809084at2"/>
<dbReference type="RefSeq" id="WP_115791602.1">
    <property type="nucleotide sequence ID" value="NZ_QSLN01000001.1"/>
</dbReference>
<keyword evidence="9" id="KW-1185">Reference proteome</keyword>
<dbReference type="Gene3D" id="3.40.1010.10">
    <property type="entry name" value="Cobalt-precorrin-4 Transmethylase, Domain 1"/>
    <property type="match status" value="1"/>
</dbReference>
<name>A0A3D8P7H9_9THEO</name>
<reference evidence="8 9" key="1">
    <citation type="submission" date="2018-08" db="EMBL/GenBank/DDBJ databases">
        <title>Form III RuBisCO-mediated autotrophy in Thermodesulfobium bacteria.</title>
        <authorList>
            <person name="Toshchakov S.V."/>
            <person name="Kublanov I.V."/>
            <person name="Frolov E."/>
            <person name="Bonch-Osmolovskaya E.A."/>
            <person name="Tourova T.P."/>
            <person name="Chernych N.A."/>
            <person name="Lebedinsky A.V."/>
        </authorList>
    </citation>
    <scope>NUCLEOTIDE SEQUENCE [LARGE SCALE GENOMIC DNA]</scope>
    <source>
        <strain evidence="8 9">SR</strain>
    </source>
</reference>
<comment type="subcellular location">
    <subcellularLocation>
        <location evidence="6">Cytoplasm</location>
    </subcellularLocation>
</comment>
<keyword evidence="4 6" id="KW-0808">Transferase</keyword>
<keyword evidence="5 6" id="KW-0949">S-adenosyl-L-methionine</keyword>
<comment type="catalytic activity">
    <reaction evidence="6">
        <text>cytidine(1402) in 16S rRNA + S-adenosyl-L-methionine = 2'-O-methylcytidine(1402) in 16S rRNA + S-adenosyl-L-homocysteine + H(+)</text>
        <dbReference type="Rhea" id="RHEA:42924"/>
        <dbReference type="Rhea" id="RHEA-COMP:10285"/>
        <dbReference type="Rhea" id="RHEA-COMP:10286"/>
        <dbReference type="ChEBI" id="CHEBI:15378"/>
        <dbReference type="ChEBI" id="CHEBI:57856"/>
        <dbReference type="ChEBI" id="CHEBI:59789"/>
        <dbReference type="ChEBI" id="CHEBI:74495"/>
        <dbReference type="ChEBI" id="CHEBI:82748"/>
        <dbReference type="EC" id="2.1.1.198"/>
    </reaction>
</comment>
<organism evidence="8 9">
    <name type="scientific">Ammonifex thiophilus</name>
    <dbReference type="NCBI Taxonomy" id="444093"/>
    <lineage>
        <taxon>Bacteria</taxon>
        <taxon>Bacillati</taxon>
        <taxon>Bacillota</taxon>
        <taxon>Clostridia</taxon>
        <taxon>Thermoanaerobacterales</taxon>
        <taxon>Thermoanaerobacteraceae</taxon>
        <taxon>Ammonifex</taxon>
    </lineage>
</organism>
<evidence type="ECO:0000256" key="6">
    <source>
        <dbReference type="HAMAP-Rule" id="MF_01877"/>
    </source>
</evidence>
<dbReference type="NCBIfam" id="TIGR00096">
    <property type="entry name" value="16S rRNA (cytidine(1402)-2'-O)-methyltransferase"/>
    <property type="match status" value="1"/>
</dbReference>
<keyword evidence="3 6" id="KW-0489">Methyltransferase</keyword>
<comment type="function">
    <text evidence="6">Catalyzes the 2'-O-methylation of the ribose of cytidine 1402 (C1402) in 16S rRNA.</text>
</comment>
<dbReference type="FunFam" id="3.40.1010.10:FF:000002">
    <property type="entry name" value="Ribosomal RNA small subunit methyltransferase I"/>
    <property type="match status" value="1"/>
</dbReference>